<name>A0ABY4N023_9MICO</name>
<dbReference type="InterPro" id="IPR040442">
    <property type="entry name" value="Pyrv_kinase-like_dom_sf"/>
</dbReference>
<evidence type="ECO:0000313" key="1">
    <source>
        <dbReference type="EMBL" id="UQN14593.1"/>
    </source>
</evidence>
<reference evidence="1" key="1">
    <citation type="submission" date="2022-05" db="EMBL/GenBank/DDBJ databases">
        <title>Complete genome sequence of toluene-degrading Gulosibacter sediminis strain ACHW.36C.</title>
        <authorList>
            <person name="Wai A.C."/>
            <person name="Lai G.K."/>
            <person name="Griffin S.D."/>
            <person name="Leung F.C."/>
        </authorList>
    </citation>
    <scope>NUCLEOTIDE SEQUENCE [LARGE SCALE GENOMIC DNA]</scope>
    <source>
        <strain evidence="1">ACHW.36C</strain>
    </source>
</reference>
<sequence>MSEQRVGHGSVDDETFGRITTALFVPGDRPERFAKAVGDGVAQLDGEMVDAPVFARAQRILHDAR</sequence>
<accession>A0ABY4N023</accession>
<dbReference type="Gene3D" id="3.20.20.60">
    <property type="entry name" value="Phosphoenolpyruvate-binding domains"/>
    <property type="match status" value="1"/>
</dbReference>
<gene>
    <name evidence="1" type="ORF">M3M28_11170</name>
</gene>
<dbReference type="EMBL" id="CP097160">
    <property type="protein sequence ID" value="UQN14593.1"/>
    <property type="molecule type" value="Genomic_DNA"/>
</dbReference>
<proteinExistence type="predicted"/>
<organism evidence="1">
    <name type="scientific">Gulosibacter sediminis</name>
    <dbReference type="NCBI Taxonomy" id="1729695"/>
    <lineage>
        <taxon>Bacteria</taxon>
        <taxon>Bacillati</taxon>
        <taxon>Actinomycetota</taxon>
        <taxon>Actinomycetes</taxon>
        <taxon>Micrococcales</taxon>
        <taxon>Microbacteriaceae</taxon>
        <taxon>Gulosibacter</taxon>
    </lineage>
</organism>
<protein>
    <submittedName>
        <fullName evidence="1">Uncharacterized protein</fullName>
    </submittedName>
</protein>